<dbReference type="PANTHER" id="PTHR11447">
    <property type="entry name" value="CELLULAR TUMOR ANTIGEN P53"/>
    <property type="match status" value="1"/>
</dbReference>
<sequence>MDLEHAETFGAIQPSLSSSQVGDFTELLQRINTADLMPLNTNATESAWDDSYFANSCLEVGKLATTNEPIFEDAMKPFSIQSVSLDKFSGVNDFNISFIESASPAQASSNSFYSARLNKLFVKKQHAFSVNVAYKSAPFEELRLRVMLICAAPQDLQRPISRCQNDISKDPGAVNDPHRDHILRCLNPSTMYVGTADGVAFHSRLATIIKLTESGQQVVVPVSMQFLCQNSCPTIERRSTALVFTLERPDGTICGRQMLHVKICSCPKRDKDKEETKLDGGKRKKANDEPAAATEPPRKLTRQSSINESGVRMQFAQMSGVNDRLRTNNCSPLPSTSLVGRIKKEEAGAVVRSSSNVSNCSSTDGDSTAIVMSLKLPDIAVAVDVAEYAFMKVAANMVRCSNEEEYSRYARFLTSCRRVKSRLQKNLEAKPSSDESYNSE</sequence>
<feature type="binding site" evidence="11">
    <location>
        <position position="232"/>
    </location>
    <ligand>
        <name>Zn(2+)</name>
        <dbReference type="ChEBI" id="CHEBI:29105"/>
    </ligand>
</feature>
<dbReference type="SUPFAM" id="SSF49417">
    <property type="entry name" value="p53-like transcription factors"/>
    <property type="match status" value="1"/>
</dbReference>
<dbReference type="InterPro" id="IPR008967">
    <property type="entry name" value="p53-like_TF_DNA-bd_sf"/>
</dbReference>
<dbReference type="VEuPathDB" id="VectorBase:AALB009047"/>
<dbReference type="Gene3D" id="2.60.40.720">
    <property type="match status" value="1"/>
</dbReference>
<comment type="similarity">
    <text evidence="2">Belongs to the p53 family.</text>
</comment>
<dbReference type="PRINTS" id="PR00386">
    <property type="entry name" value="P53SUPPRESSR"/>
</dbReference>
<evidence type="ECO:0000256" key="1">
    <source>
        <dbReference type="ARBA" id="ARBA00004123"/>
    </source>
</evidence>
<keyword evidence="15" id="KW-1185">Reference proteome</keyword>
<comment type="subcellular location">
    <subcellularLocation>
        <location evidence="1">Nucleus</location>
    </subcellularLocation>
</comment>
<keyword evidence="5 11" id="KW-0862">Zinc</keyword>
<evidence type="ECO:0000256" key="7">
    <source>
        <dbReference type="ARBA" id="ARBA00023125"/>
    </source>
</evidence>
<keyword evidence="9" id="KW-0804">Transcription</keyword>
<reference evidence="14 15" key="1">
    <citation type="journal article" date="2017" name="G3 (Bethesda)">
        <title>The Physical Genome Mapping of Anopheles albimanus Corrected Scaffold Misassemblies and Identified Interarm Rearrangements in Genus Anopheles.</title>
        <authorList>
            <person name="Artemov G.N."/>
            <person name="Peery A.N."/>
            <person name="Jiang X."/>
            <person name="Tu Z."/>
            <person name="Stegniy V.N."/>
            <person name="Sharakhova M.V."/>
            <person name="Sharakhov I.V."/>
        </authorList>
    </citation>
    <scope>NUCLEOTIDE SEQUENCE [LARGE SCALE GENOMIC DNA]</scope>
    <source>
        <strain evidence="14 15">ALBI9_A</strain>
    </source>
</reference>
<dbReference type="GeneID" id="118460028"/>
<feature type="compositionally biased region" description="Basic and acidic residues" evidence="12">
    <location>
        <begin position="271"/>
        <end position="281"/>
    </location>
</feature>
<comment type="cofactor">
    <cofactor evidence="11">
        <name>Zn(2+)</name>
        <dbReference type="ChEBI" id="CHEBI:29105"/>
    </cofactor>
    <text evidence="11">Binds 1 zinc ion per subunit.</text>
</comment>
<dbReference type="GO" id="GO:0005634">
    <property type="term" value="C:nucleus"/>
    <property type="evidence" value="ECO:0007669"/>
    <property type="project" value="UniProtKB-SubCell"/>
</dbReference>
<dbReference type="CDD" id="cd08367">
    <property type="entry name" value="P53"/>
    <property type="match status" value="1"/>
</dbReference>
<keyword evidence="8" id="KW-0010">Activator</keyword>
<dbReference type="InterPro" id="IPR011615">
    <property type="entry name" value="p53_DNA-bd"/>
</dbReference>
<keyword evidence="4 11" id="KW-0479">Metal-binding</keyword>
<evidence type="ECO:0000256" key="8">
    <source>
        <dbReference type="ARBA" id="ARBA00023159"/>
    </source>
</evidence>
<dbReference type="GO" id="GO:0000978">
    <property type="term" value="F:RNA polymerase II cis-regulatory region sequence-specific DNA binding"/>
    <property type="evidence" value="ECO:0007669"/>
    <property type="project" value="TreeGrafter"/>
</dbReference>
<accession>A0A182FR71</accession>
<evidence type="ECO:0000256" key="9">
    <source>
        <dbReference type="ARBA" id="ARBA00023163"/>
    </source>
</evidence>
<evidence type="ECO:0000256" key="6">
    <source>
        <dbReference type="ARBA" id="ARBA00023015"/>
    </source>
</evidence>
<evidence type="ECO:0000256" key="5">
    <source>
        <dbReference type="ARBA" id="ARBA00022833"/>
    </source>
</evidence>
<keyword evidence="7" id="KW-0238">DNA-binding</keyword>
<feature type="region of interest" description="Disordered" evidence="12">
    <location>
        <begin position="271"/>
        <end position="307"/>
    </location>
</feature>
<evidence type="ECO:0000256" key="12">
    <source>
        <dbReference type="SAM" id="MobiDB-lite"/>
    </source>
</evidence>
<evidence type="ECO:0000256" key="4">
    <source>
        <dbReference type="ARBA" id="ARBA00022723"/>
    </source>
</evidence>
<evidence type="ECO:0000313" key="14">
    <source>
        <dbReference type="EnsemblMetazoa" id="AALB009047-PA"/>
    </source>
</evidence>
<dbReference type="EnsemblMetazoa" id="AALB009047-RA">
    <property type="protein sequence ID" value="AALB009047-PA"/>
    <property type="gene ID" value="AALB009047"/>
</dbReference>
<name>A0A182FR71_ANOAL</name>
<protein>
    <recommendedName>
        <fullName evidence="13">p53 DNA-binding domain-containing protein</fullName>
    </recommendedName>
</protein>
<evidence type="ECO:0000259" key="13">
    <source>
        <dbReference type="Pfam" id="PF00870"/>
    </source>
</evidence>
<dbReference type="PANTHER" id="PTHR11447:SF16">
    <property type="entry name" value="P53 PROTEIN LONG FORM VARIANT 1"/>
    <property type="match status" value="1"/>
</dbReference>
<dbReference type="GO" id="GO:0000981">
    <property type="term" value="F:DNA-binding transcription factor activity, RNA polymerase II-specific"/>
    <property type="evidence" value="ECO:0007669"/>
    <property type="project" value="TreeGrafter"/>
</dbReference>
<evidence type="ECO:0000256" key="2">
    <source>
        <dbReference type="ARBA" id="ARBA00006167"/>
    </source>
</evidence>
<feature type="domain" description="p53 DNA-binding" evidence="13">
    <location>
        <begin position="87"/>
        <end position="277"/>
    </location>
</feature>
<dbReference type="Pfam" id="PF00870">
    <property type="entry name" value="P53"/>
    <property type="match status" value="1"/>
</dbReference>
<dbReference type="GO" id="GO:0046872">
    <property type="term" value="F:metal ion binding"/>
    <property type="evidence" value="ECO:0007669"/>
    <property type="project" value="UniProtKB-KW"/>
</dbReference>
<proteinExistence type="inferred from homology"/>
<dbReference type="InterPro" id="IPR002117">
    <property type="entry name" value="p53_tumour_suppressor"/>
</dbReference>
<keyword evidence="3" id="KW-0053">Apoptosis</keyword>
<organism evidence="14 15">
    <name type="scientific">Anopheles albimanus</name>
    <name type="common">New world malaria mosquito</name>
    <dbReference type="NCBI Taxonomy" id="7167"/>
    <lineage>
        <taxon>Eukaryota</taxon>
        <taxon>Metazoa</taxon>
        <taxon>Ecdysozoa</taxon>
        <taxon>Arthropoda</taxon>
        <taxon>Hexapoda</taxon>
        <taxon>Insecta</taxon>
        <taxon>Pterygota</taxon>
        <taxon>Neoptera</taxon>
        <taxon>Endopterygota</taxon>
        <taxon>Diptera</taxon>
        <taxon>Nematocera</taxon>
        <taxon>Culicoidea</taxon>
        <taxon>Culicidae</taxon>
        <taxon>Anophelinae</taxon>
        <taxon>Anopheles</taxon>
    </lineage>
</organism>
<reference evidence="14" key="2">
    <citation type="submission" date="2022-08" db="UniProtKB">
        <authorList>
            <consortium name="EnsemblMetazoa"/>
        </authorList>
    </citation>
    <scope>IDENTIFICATION</scope>
    <source>
        <strain evidence="14">STECLA/ALBI9_A</strain>
    </source>
</reference>
<dbReference type="OrthoDB" id="5915660at2759"/>
<dbReference type="AlphaFoldDB" id="A0A182FR71"/>
<dbReference type="RefSeq" id="XP_035779862.1">
    <property type="nucleotide sequence ID" value="XM_035923969.1"/>
</dbReference>
<feature type="binding site" evidence="11">
    <location>
        <position position="228"/>
    </location>
    <ligand>
        <name>Zn(2+)</name>
        <dbReference type="ChEBI" id="CHEBI:29105"/>
    </ligand>
</feature>
<dbReference type="STRING" id="7167.A0A182FR71"/>
<keyword evidence="6" id="KW-0805">Transcription regulation</keyword>
<feature type="binding site" evidence="11">
    <location>
        <position position="163"/>
    </location>
    <ligand>
        <name>Zn(2+)</name>
        <dbReference type="ChEBI" id="CHEBI:29105"/>
    </ligand>
</feature>
<dbReference type="GO" id="GO:0006915">
    <property type="term" value="P:apoptotic process"/>
    <property type="evidence" value="ECO:0007669"/>
    <property type="project" value="UniProtKB-KW"/>
</dbReference>
<dbReference type="KEGG" id="aali:118460028"/>
<evidence type="ECO:0000256" key="10">
    <source>
        <dbReference type="ARBA" id="ARBA00023242"/>
    </source>
</evidence>
<evidence type="ECO:0000256" key="3">
    <source>
        <dbReference type="ARBA" id="ARBA00022703"/>
    </source>
</evidence>
<dbReference type="InterPro" id="IPR012346">
    <property type="entry name" value="p53/RUNT-type_TF_DNA-bd_sf"/>
</dbReference>
<evidence type="ECO:0000256" key="11">
    <source>
        <dbReference type="PIRSR" id="PIRSR602117-1"/>
    </source>
</evidence>
<dbReference type="VEuPathDB" id="VectorBase:AALB20_031700"/>
<keyword evidence="10" id="KW-0539">Nucleus</keyword>
<dbReference type="Proteomes" id="UP000069272">
    <property type="component" value="Chromosome 2R"/>
</dbReference>
<evidence type="ECO:0000313" key="15">
    <source>
        <dbReference type="Proteomes" id="UP000069272"/>
    </source>
</evidence>